<organism evidence="4">
    <name type="scientific">plant metagenome</name>
    <dbReference type="NCBI Taxonomy" id="1297885"/>
    <lineage>
        <taxon>unclassified sequences</taxon>
        <taxon>metagenomes</taxon>
        <taxon>organismal metagenomes</taxon>
    </lineage>
</organism>
<dbReference type="EMBL" id="CAADIM010000001">
    <property type="protein sequence ID" value="VFR60964.1"/>
    <property type="molecule type" value="Genomic_DNA"/>
</dbReference>
<name>A0A484V2S5_9ZZZZ</name>
<dbReference type="SMART" id="SM00530">
    <property type="entry name" value="HTH_XRE"/>
    <property type="match status" value="1"/>
</dbReference>
<dbReference type="InterPro" id="IPR001387">
    <property type="entry name" value="Cro/C1-type_HTH"/>
</dbReference>
<accession>A0A484V2S5</accession>
<reference evidence="4" key="1">
    <citation type="submission" date="2019-03" db="EMBL/GenBank/DDBJ databases">
        <authorList>
            <person name="Danneels B."/>
        </authorList>
    </citation>
    <scope>NUCLEOTIDE SEQUENCE</scope>
</reference>
<feature type="domain" description="HTH cro/C1-type" evidence="2">
    <location>
        <begin position="5"/>
        <end position="59"/>
    </location>
</feature>
<evidence type="ECO:0000259" key="2">
    <source>
        <dbReference type="PROSITE" id="PS50943"/>
    </source>
</evidence>
<evidence type="ECO:0000256" key="1">
    <source>
        <dbReference type="ARBA" id="ARBA00023125"/>
    </source>
</evidence>
<dbReference type="SUPFAM" id="SSF47413">
    <property type="entry name" value="lambda repressor-like DNA-binding domains"/>
    <property type="match status" value="1"/>
</dbReference>
<keyword evidence="1" id="KW-0238">DNA-binding</keyword>
<dbReference type="AlphaFoldDB" id="A0A484V2S5"/>
<dbReference type="Pfam" id="PF01381">
    <property type="entry name" value="HTH_3"/>
    <property type="match status" value="1"/>
</dbReference>
<evidence type="ECO:0000313" key="3">
    <source>
        <dbReference type="EMBL" id="VFR60964.1"/>
    </source>
</evidence>
<protein>
    <submittedName>
        <fullName evidence="4">Transcriptional regulator, MerR family</fullName>
    </submittedName>
</protein>
<gene>
    <name evidence="3" type="ORF">ISE1_3382</name>
    <name evidence="4" type="ORF">ISE2_3362</name>
</gene>
<dbReference type="GO" id="GO:0003677">
    <property type="term" value="F:DNA binding"/>
    <property type="evidence" value="ECO:0007669"/>
    <property type="project" value="UniProtKB-KW"/>
</dbReference>
<dbReference type="PANTHER" id="PTHR46558:SF4">
    <property type="entry name" value="DNA-BIDING PHAGE PROTEIN"/>
    <property type="match status" value="1"/>
</dbReference>
<proteinExistence type="predicted"/>
<dbReference type="Gene3D" id="1.10.260.40">
    <property type="entry name" value="lambda repressor-like DNA-binding domains"/>
    <property type="match status" value="1"/>
</dbReference>
<dbReference type="PROSITE" id="PS50943">
    <property type="entry name" value="HTH_CROC1"/>
    <property type="match status" value="1"/>
</dbReference>
<sequence>MKNHLKALRAERGWSQADLAERLNVSRQTVNAIENGRYDPSLPLAFLIARTFGLAIETIFDGE</sequence>
<evidence type="ECO:0000313" key="4">
    <source>
        <dbReference type="EMBL" id="VFR93125.1"/>
    </source>
</evidence>
<dbReference type="InterPro" id="IPR010982">
    <property type="entry name" value="Lambda_DNA-bd_dom_sf"/>
</dbReference>
<dbReference type="PANTHER" id="PTHR46558">
    <property type="entry name" value="TRACRIPTIONAL REGULATORY PROTEIN-RELATED-RELATED"/>
    <property type="match status" value="1"/>
</dbReference>
<dbReference type="EMBL" id="CAADIN010000024">
    <property type="protein sequence ID" value="VFR93125.1"/>
    <property type="molecule type" value="Genomic_DNA"/>
</dbReference>
<dbReference type="CDD" id="cd00093">
    <property type="entry name" value="HTH_XRE"/>
    <property type="match status" value="1"/>
</dbReference>